<name>A0A8S2FBU2_9BILA</name>
<gene>
    <name evidence="2" type="ORF">OVA965_LOCUS33545</name>
    <name evidence="3" type="ORF">TMI583_LOCUS34436</name>
</gene>
<organism evidence="2 4">
    <name type="scientific">Didymodactylos carnosus</name>
    <dbReference type="NCBI Taxonomy" id="1234261"/>
    <lineage>
        <taxon>Eukaryota</taxon>
        <taxon>Metazoa</taxon>
        <taxon>Spiralia</taxon>
        <taxon>Gnathifera</taxon>
        <taxon>Rotifera</taxon>
        <taxon>Eurotatoria</taxon>
        <taxon>Bdelloidea</taxon>
        <taxon>Philodinida</taxon>
        <taxon>Philodinidae</taxon>
        <taxon>Didymodactylos</taxon>
    </lineage>
</organism>
<accession>A0A8S2FBU2</accession>
<dbReference type="AlphaFoldDB" id="A0A8S2FBU2"/>
<evidence type="ECO:0000313" key="2">
    <source>
        <dbReference type="EMBL" id="CAF1416438.1"/>
    </source>
</evidence>
<feature type="compositionally biased region" description="Polar residues" evidence="1">
    <location>
        <begin position="53"/>
        <end position="69"/>
    </location>
</feature>
<proteinExistence type="predicted"/>
<reference evidence="2" key="1">
    <citation type="submission" date="2021-02" db="EMBL/GenBank/DDBJ databases">
        <authorList>
            <person name="Nowell W R."/>
        </authorList>
    </citation>
    <scope>NUCLEOTIDE SEQUENCE</scope>
</reference>
<sequence>MTSASTIARREYDKRYLKKTKIKRMLNKAFDNEFKRKRNEQQRKRRQEKRQLPTPSVLSTSTKPVATKSQLRKKEGEKRRGVNTKKLKTENERLRETVLELKKENMKLLATRPATPPRSSPTTLFFDSVSPLAKRRAVSRLKDQKDGLSRGSQFDLTKKFGINLSTQNKPNNTTPSALHQNIENFFNQNHVSKPCPDKNKTALKDHLSRCHEQFKAAKAMKSAAKEDDGTATIQLDWSENYTLKQAREEKGYVWTKNESFSCGSLSDDTSHMSESAWAAIKELVENLIRQKNITTINIISDSPVSQFRNKTTISIMKKYAEEEKINLKWIFLESGHGKGVADAVGAALKRKFDETIAFDPDNIYRNALDLMKAVESSSDIKLFVYGTDDIKTVKESIPNIATVKGTASFHEVFAADDETLYAKNISNEKEKKLKTVTKK</sequence>
<evidence type="ECO:0000313" key="3">
    <source>
        <dbReference type="EMBL" id="CAF4218641.1"/>
    </source>
</evidence>
<feature type="compositionally biased region" description="Basic and acidic residues" evidence="1">
    <location>
        <begin position="30"/>
        <end position="42"/>
    </location>
</feature>
<dbReference type="EMBL" id="CAJOBA010048982">
    <property type="protein sequence ID" value="CAF4218641.1"/>
    <property type="molecule type" value="Genomic_DNA"/>
</dbReference>
<dbReference type="Proteomes" id="UP000682733">
    <property type="component" value="Unassembled WGS sequence"/>
</dbReference>
<dbReference type="Proteomes" id="UP000677228">
    <property type="component" value="Unassembled WGS sequence"/>
</dbReference>
<comment type="caution">
    <text evidence="2">The sequence shown here is derived from an EMBL/GenBank/DDBJ whole genome shotgun (WGS) entry which is preliminary data.</text>
</comment>
<protein>
    <submittedName>
        <fullName evidence="2">Uncharacterized protein</fullName>
    </submittedName>
</protein>
<dbReference type="EMBL" id="CAJNOK010027229">
    <property type="protein sequence ID" value="CAF1416438.1"/>
    <property type="molecule type" value="Genomic_DNA"/>
</dbReference>
<dbReference type="PANTHER" id="PTHR46601">
    <property type="entry name" value="ULP_PROTEASE DOMAIN-CONTAINING PROTEIN"/>
    <property type="match status" value="1"/>
</dbReference>
<dbReference type="PANTHER" id="PTHR46601:SF1">
    <property type="entry name" value="ADF-H DOMAIN-CONTAINING PROTEIN"/>
    <property type="match status" value="1"/>
</dbReference>
<evidence type="ECO:0000313" key="4">
    <source>
        <dbReference type="Proteomes" id="UP000677228"/>
    </source>
</evidence>
<evidence type="ECO:0000256" key="1">
    <source>
        <dbReference type="SAM" id="MobiDB-lite"/>
    </source>
</evidence>
<feature type="region of interest" description="Disordered" evidence="1">
    <location>
        <begin position="28"/>
        <end position="91"/>
    </location>
</feature>